<keyword evidence="4" id="KW-1185">Reference proteome</keyword>
<dbReference type="EMBL" id="CAUYUJ010004130">
    <property type="protein sequence ID" value="CAK0808285.1"/>
    <property type="molecule type" value="Genomic_DNA"/>
</dbReference>
<feature type="compositionally biased region" description="Pro residues" evidence="1">
    <location>
        <begin position="230"/>
        <end position="240"/>
    </location>
</feature>
<name>A0ABN9QQU7_9DINO</name>
<proteinExistence type="predicted"/>
<protein>
    <submittedName>
        <fullName evidence="3">Uncharacterized protein</fullName>
    </submittedName>
</protein>
<evidence type="ECO:0000313" key="4">
    <source>
        <dbReference type="Proteomes" id="UP001189429"/>
    </source>
</evidence>
<comment type="caution">
    <text evidence="3">The sequence shown here is derived from an EMBL/GenBank/DDBJ whole genome shotgun (WGS) entry which is preliminary data.</text>
</comment>
<keyword evidence="2" id="KW-0732">Signal</keyword>
<feature type="chain" id="PRO_5045318858" evidence="2">
    <location>
        <begin position="26"/>
        <end position="240"/>
    </location>
</feature>
<feature type="signal peptide" evidence="2">
    <location>
        <begin position="1"/>
        <end position="25"/>
    </location>
</feature>
<accession>A0ABN9QQU7</accession>
<organism evidence="3 4">
    <name type="scientific">Prorocentrum cordatum</name>
    <dbReference type="NCBI Taxonomy" id="2364126"/>
    <lineage>
        <taxon>Eukaryota</taxon>
        <taxon>Sar</taxon>
        <taxon>Alveolata</taxon>
        <taxon>Dinophyceae</taxon>
        <taxon>Prorocentrales</taxon>
        <taxon>Prorocentraceae</taxon>
        <taxon>Prorocentrum</taxon>
    </lineage>
</organism>
<sequence>TRFSIGRCRVGVLAILFLCLPPFRSHFGSRRSQCFSVANPPQLVCTMAVNNLLIRLGCKRRSDGLALLGIPGEYVWGGLGDEEINAYYEAKEKALDQLELTDADQFLSDAELMQRVPPAKMHQLQELLIRRAVRLVRVLVPIDQRRKGLRSMQSKGYLPPSYVSSFERAEDLCDEELLSIMEESQLLDPGSPRLAIIQLAARTYHQVLAEMGADGDNDQPKVDDMKSSPSPDPLAPQRPP</sequence>
<dbReference type="Proteomes" id="UP001189429">
    <property type="component" value="Unassembled WGS sequence"/>
</dbReference>
<evidence type="ECO:0000313" key="3">
    <source>
        <dbReference type="EMBL" id="CAK0808285.1"/>
    </source>
</evidence>
<gene>
    <name evidence="3" type="ORF">PCOR1329_LOCUS13924</name>
</gene>
<feature type="region of interest" description="Disordered" evidence="1">
    <location>
        <begin position="212"/>
        <end position="240"/>
    </location>
</feature>
<evidence type="ECO:0000256" key="2">
    <source>
        <dbReference type="SAM" id="SignalP"/>
    </source>
</evidence>
<feature type="non-terminal residue" evidence="3">
    <location>
        <position position="1"/>
    </location>
</feature>
<evidence type="ECO:0000256" key="1">
    <source>
        <dbReference type="SAM" id="MobiDB-lite"/>
    </source>
</evidence>
<reference evidence="3" key="1">
    <citation type="submission" date="2023-10" db="EMBL/GenBank/DDBJ databases">
        <authorList>
            <person name="Chen Y."/>
            <person name="Shah S."/>
            <person name="Dougan E. K."/>
            <person name="Thang M."/>
            <person name="Chan C."/>
        </authorList>
    </citation>
    <scope>NUCLEOTIDE SEQUENCE [LARGE SCALE GENOMIC DNA]</scope>
</reference>